<evidence type="ECO:0000313" key="5">
    <source>
        <dbReference type="EMBL" id="CAA0834259.1"/>
    </source>
</evidence>
<keyword evidence="1 3" id="KW-0732">Signal</keyword>
<evidence type="ECO:0000256" key="2">
    <source>
        <dbReference type="SAM" id="MobiDB-lite"/>
    </source>
</evidence>
<dbReference type="Pfam" id="PF04043">
    <property type="entry name" value="PMEI"/>
    <property type="match status" value="1"/>
</dbReference>
<dbReference type="Gene3D" id="1.20.140.40">
    <property type="entry name" value="Invertase/pectin methylesterase inhibitor family protein"/>
    <property type="match status" value="1"/>
</dbReference>
<dbReference type="InterPro" id="IPR035513">
    <property type="entry name" value="Invertase/methylesterase_inhib"/>
</dbReference>
<dbReference type="Proteomes" id="UP001153555">
    <property type="component" value="Unassembled WGS sequence"/>
</dbReference>
<proteinExistence type="predicted"/>
<organism evidence="5 6">
    <name type="scientific">Striga hermonthica</name>
    <name type="common">Purple witchweed</name>
    <name type="synonym">Buchnera hermonthica</name>
    <dbReference type="NCBI Taxonomy" id="68872"/>
    <lineage>
        <taxon>Eukaryota</taxon>
        <taxon>Viridiplantae</taxon>
        <taxon>Streptophyta</taxon>
        <taxon>Embryophyta</taxon>
        <taxon>Tracheophyta</taxon>
        <taxon>Spermatophyta</taxon>
        <taxon>Magnoliopsida</taxon>
        <taxon>eudicotyledons</taxon>
        <taxon>Gunneridae</taxon>
        <taxon>Pentapetalae</taxon>
        <taxon>asterids</taxon>
        <taxon>lamiids</taxon>
        <taxon>Lamiales</taxon>
        <taxon>Orobanchaceae</taxon>
        <taxon>Buchnereae</taxon>
        <taxon>Striga</taxon>
    </lineage>
</organism>
<dbReference type="AlphaFoldDB" id="A0A9N7NLY9"/>
<feature type="region of interest" description="Disordered" evidence="2">
    <location>
        <begin position="24"/>
        <end position="119"/>
    </location>
</feature>
<dbReference type="NCBIfam" id="TIGR01614">
    <property type="entry name" value="PME_inhib"/>
    <property type="match status" value="1"/>
</dbReference>
<feature type="compositionally biased region" description="Pro residues" evidence="2">
    <location>
        <begin position="53"/>
        <end position="69"/>
    </location>
</feature>
<dbReference type="EMBL" id="CACSLK010027843">
    <property type="protein sequence ID" value="CAA0834259.1"/>
    <property type="molecule type" value="Genomic_DNA"/>
</dbReference>
<evidence type="ECO:0000259" key="4">
    <source>
        <dbReference type="SMART" id="SM00856"/>
    </source>
</evidence>
<feature type="compositionally biased region" description="Low complexity" evidence="2">
    <location>
        <begin position="34"/>
        <end position="52"/>
    </location>
</feature>
<gene>
    <name evidence="5" type="ORF">SHERM_29498</name>
</gene>
<comment type="caution">
    <text evidence="5">The sequence shown here is derived from an EMBL/GenBank/DDBJ whole genome shotgun (WGS) entry which is preliminary data.</text>
</comment>
<sequence>MAADNTPRLLLLSISLLLSLHLARPHDLSPSPSPGSSSASAPVPSPSVELGPSPSPSPESGPGPSPSYAPSPNADGPAASAGPGPSPSYTDTDADKPSPSPSYLGTDDEDNTDEFGPAQFDLSLAPVPAADAGTEVKEICNSTDHPELCLDTLVPRLDGNYDIPIVLEVSMRVGADLARTGLSVAKKVVDGSVGPPELASVLRDCRDMYDEAVYNFESAIDAFPRRDKGTMSTMLSAVITDIGDCEDGLARFGDESPFTDVAEKVKNTASNCLAIVSLLH</sequence>
<dbReference type="InterPro" id="IPR006501">
    <property type="entry name" value="Pectinesterase_inhib_dom"/>
</dbReference>
<evidence type="ECO:0000256" key="1">
    <source>
        <dbReference type="ARBA" id="ARBA00022729"/>
    </source>
</evidence>
<accession>A0A9N7NLY9</accession>
<keyword evidence="6" id="KW-1185">Reference proteome</keyword>
<dbReference type="InterPro" id="IPR051955">
    <property type="entry name" value="PME_Inhibitor"/>
</dbReference>
<dbReference type="SUPFAM" id="SSF101148">
    <property type="entry name" value="Plant invertase/pectin methylesterase inhibitor"/>
    <property type="match status" value="1"/>
</dbReference>
<dbReference type="PANTHER" id="PTHR31080:SF68">
    <property type="entry name" value="PLANT INVERTASE_PECTIN METHYLESTERASE INHIBITOR SUPERFAMILY PROTEIN"/>
    <property type="match status" value="1"/>
</dbReference>
<dbReference type="OrthoDB" id="770764at2759"/>
<evidence type="ECO:0000256" key="3">
    <source>
        <dbReference type="SAM" id="SignalP"/>
    </source>
</evidence>
<dbReference type="GO" id="GO:0004857">
    <property type="term" value="F:enzyme inhibitor activity"/>
    <property type="evidence" value="ECO:0007669"/>
    <property type="project" value="InterPro"/>
</dbReference>
<reference evidence="5" key="1">
    <citation type="submission" date="2019-12" db="EMBL/GenBank/DDBJ databases">
        <authorList>
            <person name="Scholes J."/>
        </authorList>
    </citation>
    <scope>NUCLEOTIDE SEQUENCE</scope>
</reference>
<evidence type="ECO:0000313" key="6">
    <source>
        <dbReference type="Proteomes" id="UP001153555"/>
    </source>
</evidence>
<protein>
    <recommendedName>
        <fullName evidence="4">Pectinesterase inhibitor domain-containing protein</fullName>
    </recommendedName>
</protein>
<dbReference type="SMART" id="SM00856">
    <property type="entry name" value="PMEI"/>
    <property type="match status" value="1"/>
</dbReference>
<name>A0A9N7NLY9_STRHE</name>
<feature type="signal peptide" evidence="3">
    <location>
        <begin position="1"/>
        <end position="25"/>
    </location>
</feature>
<feature type="compositionally biased region" description="Low complexity" evidence="2">
    <location>
        <begin position="70"/>
        <end position="83"/>
    </location>
</feature>
<dbReference type="CDD" id="cd15800">
    <property type="entry name" value="PMEI-like_2"/>
    <property type="match status" value="1"/>
</dbReference>
<feature type="domain" description="Pectinesterase inhibitor" evidence="4">
    <location>
        <begin position="131"/>
        <end position="275"/>
    </location>
</feature>
<dbReference type="PANTHER" id="PTHR31080">
    <property type="entry name" value="PECTINESTERASE INHIBITOR-LIKE"/>
    <property type="match status" value="1"/>
</dbReference>
<feature type="chain" id="PRO_5040202204" description="Pectinesterase inhibitor domain-containing protein" evidence="3">
    <location>
        <begin position="26"/>
        <end position="280"/>
    </location>
</feature>